<keyword evidence="14" id="KW-1133">Transmembrane helix</keyword>
<evidence type="ECO:0000256" key="18">
    <source>
        <dbReference type="ARBA" id="ARBA00023288"/>
    </source>
</evidence>
<dbReference type="Gene3D" id="2.60.40.1730">
    <property type="entry name" value="tricorn interacting facor f3 domain"/>
    <property type="match status" value="1"/>
</dbReference>
<keyword evidence="7 22" id="KW-0645">Protease</keyword>
<dbReference type="Gene3D" id="1.25.50.20">
    <property type="match status" value="1"/>
</dbReference>
<dbReference type="InterPro" id="IPR042097">
    <property type="entry name" value="Aminopeptidase_N-like_N_sf"/>
</dbReference>
<evidence type="ECO:0000256" key="10">
    <source>
        <dbReference type="ARBA" id="ARBA00022729"/>
    </source>
</evidence>
<evidence type="ECO:0000256" key="12">
    <source>
        <dbReference type="ARBA" id="ARBA00022833"/>
    </source>
</evidence>
<dbReference type="FunFam" id="2.60.40.1730:FF:000012">
    <property type="entry name" value="Aminopeptidase N"/>
    <property type="match status" value="1"/>
</dbReference>
<dbReference type="Pfam" id="PF11838">
    <property type="entry name" value="ERAP1_C"/>
    <property type="match status" value="1"/>
</dbReference>
<evidence type="ECO:0000256" key="22">
    <source>
        <dbReference type="RuleBase" id="RU364040"/>
    </source>
</evidence>
<reference evidence="27" key="1">
    <citation type="submission" date="2022-07" db="EMBL/GenBank/DDBJ databases">
        <authorList>
            <person name="Trinca V."/>
            <person name="Uliana J.V.C."/>
            <person name="Torres T.T."/>
            <person name="Ward R.J."/>
            <person name="Monesi N."/>
        </authorList>
    </citation>
    <scope>NUCLEOTIDE SEQUENCE</scope>
    <source>
        <strain evidence="27">HSMRA1968</strain>
        <tissue evidence="27">Whole embryos</tissue>
    </source>
</reference>
<dbReference type="AlphaFoldDB" id="A0A9Q0N1V9"/>
<evidence type="ECO:0000256" key="1">
    <source>
        <dbReference type="ARBA" id="ARBA00004606"/>
    </source>
</evidence>
<evidence type="ECO:0000259" key="25">
    <source>
        <dbReference type="Pfam" id="PF11838"/>
    </source>
</evidence>
<comment type="subcellular location">
    <subcellularLocation>
        <location evidence="2">Cell membrane</location>
        <topology evidence="2">Lipid-anchor</topology>
        <topology evidence="2">GPI-anchor</topology>
    </subcellularLocation>
    <subcellularLocation>
        <location evidence="1">Membrane</location>
        <topology evidence="1">Single-pass type II membrane protein</topology>
    </subcellularLocation>
</comment>
<dbReference type="PANTHER" id="PTHR11533">
    <property type="entry name" value="PROTEASE M1 ZINC METALLOPROTEASE"/>
    <property type="match status" value="1"/>
</dbReference>
<dbReference type="InterPro" id="IPR034016">
    <property type="entry name" value="M1_APN-typ"/>
</dbReference>
<accession>A0A9Q0N1V9</accession>
<dbReference type="FunFam" id="1.10.390.10:FF:000013">
    <property type="entry name" value="Aminopeptidase N"/>
    <property type="match status" value="1"/>
</dbReference>
<feature type="domain" description="ERAP1-like C-terminal" evidence="25">
    <location>
        <begin position="581"/>
        <end position="868"/>
    </location>
</feature>
<name>A0A9Q0N1V9_9DIPT</name>
<keyword evidence="13" id="KW-0735">Signal-anchor</keyword>
<comment type="similarity">
    <text evidence="3 22">Belongs to the peptidase M1 family.</text>
</comment>
<evidence type="ECO:0000256" key="11">
    <source>
        <dbReference type="ARBA" id="ARBA00022801"/>
    </source>
</evidence>
<keyword evidence="15 22" id="KW-0482">Metalloprotease</keyword>
<keyword evidence="28" id="KW-1185">Reference proteome</keyword>
<evidence type="ECO:0000259" key="24">
    <source>
        <dbReference type="Pfam" id="PF01433"/>
    </source>
</evidence>
<dbReference type="PRINTS" id="PR00756">
    <property type="entry name" value="ALADIPTASE"/>
</dbReference>
<evidence type="ECO:0000256" key="6">
    <source>
        <dbReference type="ARBA" id="ARBA00022622"/>
    </source>
</evidence>
<evidence type="ECO:0000256" key="16">
    <source>
        <dbReference type="ARBA" id="ARBA00023136"/>
    </source>
</evidence>
<evidence type="ECO:0000256" key="15">
    <source>
        <dbReference type="ARBA" id="ARBA00023049"/>
    </source>
</evidence>
<dbReference type="SUPFAM" id="SSF55486">
    <property type="entry name" value="Metalloproteases ('zincins'), catalytic domain"/>
    <property type="match status" value="1"/>
</dbReference>
<dbReference type="InterPro" id="IPR050344">
    <property type="entry name" value="Peptidase_M1_aminopeptidases"/>
</dbReference>
<dbReference type="GO" id="GO:0006508">
    <property type="term" value="P:proteolysis"/>
    <property type="evidence" value="ECO:0007669"/>
    <property type="project" value="UniProtKB-KW"/>
</dbReference>
<evidence type="ECO:0000256" key="17">
    <source>
        <dbReference type="ARBA" id="ARBA00023180"/>
    </source>
</evidence>
<dbReference type="InterPro" id="IPR027268">
    <property type="entry name" value="Peptidase_M4/M1_CTD_sf"/>
</dbReference>
<sequence length="927" mass="106048">MFRIVILALAALAFAHQVIADVNDFPNVPRIEDIETLEDEYIGYRLPNDTRPETYDVRLRTWVHEENFNFEGLVNIGIITVNATNAITLHTRQLNIVQIRLLTTAPIPGLISIGPYTYNSTFEFLRVPINSVLPANTRYTLEIRYTGTLRQNQGGFYRSSYLNNAGQRIWLATTQFEATDARHGFPCYDEPRLKANFTIQMTHDPSYTTISNMPQSHQVVNDDGSVTTFFETTPPTSTYLIAFIVSDFEYLESNDLSRRIHQRVFSRPNAVHLNELVLEAGELILDELEDYIGVDYSLPKIDQAAIPDFAAGAMENWGLVTYRENYFFFDTNASTYTTKTGIVTVVAHEYGHQWFGNLVSPRWWTYIWLNEGFATLMEHIGTDLAYPDFQIMDYFVIRTLQSVFQSDASATVRPMTYYVESPSAISGLFSNIAYAKSGSVLRMWLHAFTESTFLKGVRYYLDARAYDDAAEEDLFEGLEEAIFEDNILGPEFDIFAMLYSWTRQPGFPVVTVERNYDTGVVTFTQQRYLTTPTTPPPTNLYWIPLSFAMTDSANFSNTRAHTWMGNQSLSLTFNALSADDWLMVNNQQAGYYRVQYDQTNYQLLADAMFRNISLFPETNRAQILDDIYNFVRTGRQNYATALTLARFLEFDTSYISWYPAVTMFTAIDNSFHGHASYPRFREYVRQLIEALYDEVGIVDVADEAHVRKYARTIAINWACRMGSVHCQSDANRELRRLIDEGVEFHQNVRDLTYCAAMRGSSRQTDFDFILNRIVAGDIARNALFTALGCTGSTRLLSDYIDLTLPMTSEGRDVQFNTTADQQRVFNAVYQGSLQGHQIALRYLRANIDNIHAHFGSQTTYTFLNSIAERIGNIGSRQEFNVLSALAFERGYIALNQLNNLNAVIQNGDDWQRTNGFVISEWLIENNF</sequence>
<evidence type="ECO:0000256" key="5">
    <source>
        <dbReference type="ARBA" id="ARBA00022475"/>
    </source>
</evidence>
<dbReference type="GO" id="GO:0070006">
    <property type="term" value="F:metalloaminopeptidase activity"/>
    <property type="evidence" value="ECO:0007669"/>
    <property type="project" value="TreeGrafter"/>
</dbReference>
<gene>
    <name evidence="27" type="primary">APN1_3</name>
    <name evidence="27" type="ORF">Bhyg_07071</name>
</gene>
<dbReference type="EMBL" id="WJQU01000002">
    <property type="protein sequence ID" value="KAJ6642125.1"/>
    <property type="molecule type" value="Genomic_DNA"/>
</dbReference>
<protein>
    <recommendedName>
        <fullName evidence="22">Aminopeptidase</fullName>
        <ecNumber evidence="22">3.4.11.-</ecNumber>
    </recommendedName>
</protein>
<feature type="signal peptide" evidence="23">
    <location>
        <begin position="1"/>
        <end position="20"/>
    </location>
</feature>
<feature type="active site" description="Proton acceptor" evidence="19">
    <location>
        <position position="349"/>
    </location>
</feature>
<evidence type="ECO:0000256" key="14">
    <source>
        <dbReference type="ARBA" id="ARBA00022989"/>
    </source>
</evidence>
<feature type="binding site" evidence="20">
    <location>
        <position position="352"/>
    </location>
    <ligand>
        <name>Zn(2+)</name>
        <dbReference type="ChEBI" id="CHEBI:29105"/>
        <note>catalytic</note>
    </ligand>
</feature>
<evidence type="ECO:0000256" key="20">
    <source>
        <dbReference type="PIRSR" id="PIRSR634016-3"/>
    </source>
</evidence>
<keyword evidence="11 22" id="KW-0378">Hydrolase</keyword>
<dbReference type="GO" id="GO:0042277">
    <property type="term" value="F:peptide binding"/>
    <property type="evidence" value="ECO:0007669"/>
    <property type="project" value="TreeGrafter"/>
</dbReference>
<keyword evidence="9 20" id="KW-0479">Metal-binding</keyword>
<keyword evidence="4 22" id="KW-0031">Aminopeptidase</keyword>
<evidence type="ECO:0000256" key="4">
    <source>
        <dbReference type="ARBA" id="ARBA00022438"/>
    </source>
</evidence>
<keyword evidence="18" id="KW-0449">Lipoprotein</keyword>
<evidence type="ECO:0000256" key="19">
    <source>
        <dbReference type="PIRSR" id="PIRSR634016-1"/>
    </source>
</evidence>
<dbReference type="GO" id="GO:0098552">
    <property type="term" value="C:side of membrane"/>
    <property type="evidence" value="ECO:0007669"/>
    <property type="project" value="UniProtKB-KW"/>
</dbReference>
<keyword evidence="10 23" id="KW-0732">Signal</keyword>
<dbReference type="Proteomes" id="UP001151699">
    <property type="component" value="Chromosome B"/>
</dbReference>
<evidence type="ECO:0000256" key="23">
    <source>
        <dbReference type="SAM" id="SignalP"/>
    </source>
</evidence>
<evidence type="ECO:0000256" key="3">
    <source>
        <dbReference type="ARBA" id="ARBA00010136"/>
    </source>
</evidence>
<evidence type="ECO:0000313" key="28">
    <source>
        <dbReference type="Proteomes" id="UP001151699"/>
    </source>
</evidence>
<feature type="domain" description="Aminopeptidase N-like N-terminal" evidence="26">
    <location>
        <begin position="52"/>
        <end position="240"/>
    </location>
</feature>
<dbReference type="InterPro" id="IPR001930">
    <property type="entry name" value="Peptidase_M1"/>
</dbReference>
<feature type="binding site" evidence="20">
    <location>
        <position position="371"/>
    </location>
    <ligand>
        <name>Zn(2+)</name>
        <dbReference type="ChEBI" id="CHEBI:29105"/>
        <note>catalytic</note>
    </ligand>
</feature>
<dbReference type="GO" id="GO:0043171">
    <property type="term" value="P:peptide catabolic process"/>
    <property type="evidence" value="ECO:0007669"/>
    <property type="project" value="TreeGrafter"/>
</dbReference>
<evidence type="ECO:0000256" key="8">
    <source>
        <dbReference type="ARBA" id="ARBA00022692"/>
    </source>
</evidence>
<dbReference type="GO" id="GO:0008270">
    <property type="term" value="F:zinc ion binding"/>
    <property type="evidence" value="ECO:0007669"/>
    <property type="project" value="UniProtKB-UniRule"/>
</dbReference>
<feature type="binding site" evidence="20">
    <location>
        <position position="348"/>
    </location>
    <ligand>
        <name>Zn(2+)</name>
        <dbReference type="ChEBI" id="CHEBI:29105"/>
        <note>catalytic</note>
    </ligand>
</feature>
<comment type="caution">
    <text evidence="27">The sequence shown here is derived from an EMBL/GenBank/DDBJ whole genome shotgun (WGS) entry which is preliminary data.</text>
</comment>
<dbReference type="InterPro" id="IPR045357">
    <property type="entry name" value="Aminopeptidase_N-like_N"/>
</dbReference>
<dbReference type="GO" id="GO:0005737">
    <property type="term" value="C:cytoplasm"/>
    <property type="evidence" value="ECO:0007669"/>
    <property type="project" value="TreeGrafter"/>
</dbReference>
<evidence type="ECO:0000256" key="21">
    <source>
        <dbReference type="PIRSR" id="PIRSR634016-4"/>
    </source>
</evidence>
<feature type="domain" description="Peptidase M1 membrane alanine aminopeptidase" evidence="24">
    <location>
        <begin position="279"/>
        <end position="482"/>
    </location>
</feature>
<comment type="cofactor">
    <cofactor evidence="20 22">
        <name>Zn(2+)</name>
        <dbReference type="ChEBI" id="CHEBI:29105"/>
    </cofactor>
    <text evidence="20 22">Binds 1 zinc ion per subunit.</text>
</comment>
<dbReference type="FunFam" id="2.60.40.1910:FF:000008">
    <property type="entry name" value="Aminopeptidase"/>
    <property type="match status" value="1"/>
</dbReference>
<dbReference type="CDD" id="cd09601">
    <property type="entry name" value="M1_APN-Q_like"/>
    <property type="match status" value="1"/>
</dbReference>
<dbReference type="EC" id="3.4.11.-" evidence="22"/>
<evidence type="ECO:0000256" key="2">
    <source>
        <dbReference type="ARBA" id="ARBA00004609"/>
    </source>
</evidence>
<dbReference type="GO" id="GO:0005615">
    <property type="term" value="C:extracellular space"/>
    <property type="evidence" value="ECO:0007669"/>
    <property type="project" value="TreeGrafter"/>
</dbReference>
<feature type="chain" id="PRO_5040246645" description="Aminopeptidase" evidence="23">
    <location>
        <begin position="21"/>
        <end position="927"/>
    </location>
</feature>
<evidence type="ECO:0000256" key="7">
    <source>
        <dbReference type="ARBA" id="ARBA00022670"/>
    </source>
</evidence>
<evidence type="ECO:0000259" key="26">
    <source>
        <dbReference type="Pfam" id="PF17900"/>
    </source>
</evidence>
<keyword evidence="8" id="KW-0812">Transmembrane</keyword>
<keyword evidence="5" id="KW-1003">Cell membrane</keyword>
<dbReference type="SUPFAM" id="SSF63737">
    <property type="entry name" value="Leukotriene A4 hydrolase N-terminal domain"/>
    <property type="match status" value="1"/>
</dbReference>
<evidence type="ECO:0000256" key="9">
    <source>
        <dbReference type="ARBA" id="ARBA00022723"/>
    </source>
</evidence>
<organism evidence="27 28">
    <name type="scientific">Pseudolycoriella hygida</name>
    <dbReference type="NCBI Taxonomy" id="35572"/>
    <lineage>
        <taxon>Eukaryota</taxon>
        <taxon>Metazoa</taxon>
        <taxon>Ecdysozoa</taxon>
        <taxon>Arthropoda</taxon>
        <taxon>Hexapoda</taxon>
        <taxon>Insecta</taxon>
        <taxon>Pterygota</taxon>
        <taxon>Neoptera</taxon>
        <taxon>Endopterygota</taxon>
        <taxon>Diptera</taxon>
        <taxon>Nematocera</taxon>
        <taxon>Sciaroidea</taxon>
        <taxon>Sciaridae</taxon>
        <taxon>Pseudolycoriella</taxon>
    </lineage>
</organism>
<dbReference type="Gene3D" id="2.60.40.1910">
    <property type="match status" value="1"/>
</dbReference>
<proteinExistence type="inferred from homology"/>
<dbReference type="GO" id="GO:0005886">
    <property type="term" value="C:plasma membrane"/>
    <property type="evidence" value="ECO:0007669"/>
    <property type="project" value="UniProtKB-SubCell"/>
</dbReference>
<dbReference type="InterPro" id="IPR014782">
    <property type="entry name" value="Peptidase_M1_dom"/>
</dbReference>
<evidence type="ECO:0000256" key="13">
    <source>
        <dbReference type="ARBA" id="ARBA00022968"/>
    </source>
</evidence>
<dbReference type="Pfam" id="PF01433">
    <property type="entry name" value="Peptidase_M1"/>
    <property type="match status" value="1"/>
</dbReference>
<dbReference type="PANTHER" id="PTHR11533:SF290">
    <property type="entry name" value="AMINOPEPTIDASE"/>
    <property type="match status" value="1"/>
</dbReference>
<dbReference type="InterPro" id="IPR024571">
    <property type="entry name" value="ERAP1-like_C_dom"/>
</dbReference>
<dbReference type="OrthoDB" id="510539at2759"/>
<keyword evidence="17" id="KW-0325">Glycoprotein</keyword>
<keyword evidence="6" id="KW-0336">GPI-anchor</keyword>
<keyword evidence="12 20" id="KW-0862">Zinc</keyword>
<dbReference type="Gene3D" id="1.10.390.10">
    <property type="entry name" value="Neutral Protease Domain 2"/>
    <property type="match status" value="1"/>
</dbReference>
<feature type="site" description="Transition state stabilizer" evidence="21">
    <location>
        <position position="434"/>
    </location>
</feature>
<dbReference type="Pfam" id="PF17900">
    <property type="entry name" value="Peptidase_M1_N"/>
    <property type="match status" value="1"/>
</dbReference>
<evidence type="ECO:0000313" key="27">
    <source>
        <dbReference type="EMBL" id="KAJ6642125.1"/>
    </source>
</evidence>
<keyword evidence="16" id="KW-0472">Membrane</keyword>